<keyword evidence="10" id="KW-0921">Nickel transport</keyword>
<proteinExistence type="inferred from homology"/>
<accession>A0A3E3K3G3</accession>
<evidence type="ECO:0000256" key="5">
    <source>
        <dbReference type="ARBA" id="ARBA00022596"/>
    </source>
</evidence>
<dbReference type="SMART" id="SM00382">
    <property type="entry name" value="AAA"/>
    <property type="match status" value="1"/>
</dbReference>
<evidence type="ECO:0000256" key="14">
    <source>
        <dbReference type="ARBA" id="ARBA00044143"/>
    </source>
</evidence>
<reference evidence="17 18" key="1">
    <citation type="submission" date="2018-08" db="EMBL/GenBank/DDBJ databases">
        <title>A genome reference for cultivated species of the human gut microbiota.</title>
        <authorList>
            <person name="Zou Y."/>
            <person name="Xue W."/>
            <person name="Luo G."/>
        </authorList>
    </citation>
    <scope>NUCLEOTIDE SEQUENCE [LARGE SCALE GENOMIC DNA]</scope>
    <source>
        <strain evidence="17 18">AF37-2AT</strain>
    </source>
</reference>
<evidence type="ECO:0000313" key="17">
    <source>
        <dbReference type="EMBL" id="RGE87999.1"/>
    </source>
</evidence>
<dbReference type="InterPro" id="IPR050388">
    <property type="entry name" value="ABC_Ni/Peptide_Import"/>
</dbReference>
<keyword evidence="4" id="KW-1003">Cell membrane</keyword>
<evidence type="ECO:0000256" key="15">
    <source>
        <dbReference type="ARBA" id="ARBA00048610"/>
    </source>
</evidence>
<organism evidence="17 18">
    <name type="scientific">Sellimonas intestinalis</name>
    <dbReference type="NCBI Taxonomy" id="1653434"/>
    <lineage>
        <taxon>Bacteria</taxon>
        <taxon>Bacillati</taxon>
        <taxon>Bacillota</taxon>
        <taxon>Clostridia</taxon>
        <taxon>Lachnospirales</taxon>
        <taxon>Lachnospiraceae</taxon>
        <taxon>Sellimonas</taxon>
    </lineage>
</organism>
<dbReference type="PANTHER" id="PTHR43297">
    <property type="entry name" value="OLIGOPEPTIDE TRANSPORT ATP-BINDING PROTEIN APPD"/>
    <property type="match status" value="1"/>
</dbReference>
<dbReference type="Pfam" id="PF00005">
    <property type="entry name" value="ABC_tran"/>
    <property type="match status" value="1"/>
</dbReference>
<dbReference type="CDD" id="cd03257">
    <property type="entry name" value="ABC_NikE_OppD_transporters"/>
    <property type="match status" value="1"/>
</dbReference>
<evidence type="ECO:0000256" key="10">
    <source>
        <dbReference type="ARBA" id="ARBA00023112"/>
    </source>
</evidence>
<comment type="caution">
    <text evidence="17">The sequence shown here is derived from an EMBL/GenBank/DDBJ whole genome shotgun (WGS) entry which is preliminary data.</text>
</comment>
<sequence length="327" mass="37062">METILKLDDVNVTYVNKEKEVYAVRNASFSIEKGDSLGVVGESGSGKSTLANALLRLHNEKSTLISGAAEFEGKDLIKMTSKEMNELRWKEISVVFQKAMNALSPVHRIGRQVEDIYHVHEPQASRKEIEERMIYLLKLVNLPERVYRLYPHEMSGGMLQRVAIAISLLHKPKLIIFDEATTALDVVTQGQILQEVVQMEKEMDMTRIMITHDMSVVAASCNKVAVMYAGEFMEIGRVEYIFKNPMHPYTQGLLNSFPSLKGENERLHAIPGFLPDLSRKQEGCIFAPRCPKATEQCFRKKPQASYMEDGRMVSCWLYERGGVKDGE</sequence>
<dbReference type="OrthoDB" id="41661at2"/>
<evidence type="ECO:0000256" key="11">
    <source>
        <dbReference type="ARBA" id="ARBA00023136"/>
    </source>
</evidence>
<evidence type="ECO:0000256" key="1">
    <source>
        <dbReference type="ARBA" id="ARBA00004202"/>
    </source>
</evidence>
<dbReference type="GO" id="GO:0015833">
    <property type="term" value="P:peptide transport"/>
    <property type="evidence" value="ECO:0007669"/>
    <property type="project" value="InterPro"/>
</dbReference>
<dbReference type="Proteomes" id="UP000261080">
    <property type="component" value="Unassembled WGS sequence"/>
</dbReference>
<evidence type="ECO:0000256" key="3">
    <source>
        <dbReference type="ARBA" id="ARBA00022448"/>
    </source>
</evidence>
<evidence type="ECO:0000256" key="2">
    <source>
        <dbReference type="ARBA" id="ARBA00005417"/>
    </source>
</evidence>
<dbReference type="GO" id="GO:0016887">
    <property type="term" value="F:ATP hydrolysis activity"/>
    <property type="evidence" value="ECO:0007669"/>
    <property type="project" value="InterPro"/>
</dbReference>
<dbReference type="RefSeq" id="WP_024731566.1">
    <property type="nucleotide sequence ID" value="NZ_BAABYU010000001.1"/>
</dbReference>
<keyword evidence="8" id="KW-1278">Translocase</keyword>
<comment type="subunit">
    <text evidence="12">The complex is composed of two ATP-binding proteins (NikD and NikE), two transmembrane proteins (NikB and NikC) and a solute-binding protein (NikA).</text>
</comment>
<keyword evidence="7 17" id="KW-0067">ATP-binding</keyword>
<dbReference type="GO" id="GO:0005886">
    <property type="term" value="C:plasma membrane"/>
    <property type="evidence" value="ECO:0007669"/>
    <property type="project" value="UniProtKB-SubCell"/>
</dbReference>
<dbReference type="EMBL" id="QVLX01000003">
    <property type="protein sequence ID" value="RGE87999.1"/>
    <property type="molecule type" value="Genomic_DNA"/>
</dbReference>
<dbReference type="GeneID" id="97191542"/>
<evidence type="ECO:0000256" key="13">
    <source>
        <dbReference type="ARBA" id="ARBA00039098"/>
    </source>
</evidence>
<keyword evidence="3" id="KW-0813">Transport</keyword>
<dbReference type="PANTHER" id="PTHR43297:SF13">
    <property type="entry name" value="NICKEL ABC TRANSPORTER, ATP-BINDING PROTEIN"/>
    <property type="match status" value="1"/>
</dbReference>
<dbReference type="Pfam" id="PF08352">
    <property type="entry name" value="oligo_HPY"/>
    <property type="match status" value="1"/>
</dbReference>
<keyword evidence="5" id="KW-0533">Nickel</keyword>
<dbReference type="InterPro" id="IPR013563">
    <property type="entry name" value="Oligopep_ABC_C"/>
</dbReference>
<comment type="similarity">
    <text evidence="2">Belongs to the ABC transporter superfamily.</text>
</comment>
<evidence type="ECO:0000256" key="9">
    <source>
        <dbReference type="ARBA" id="ARBA00023065"/>
    </source>
</evidence>
<dbReference type="PROSITE" id="PS00211">
    <property type="entry name" value="ABC_TRANSPORTER_1"/>
    <property type="match status" value="1"/>
</dbReference>
<name>A0A3E3K3G3_9FIRM</name>
<dbReference type="SUPFAM" id="SSF52540">
    <property type="entry name" value="P-loop containing nucleoside triphosphate hydrolases"/>
    <property type="match status" value="1"/>
</dbReference>
<keyword evidence="18" id="KW-1185">Reference proteome</keyword>
<gene>
    <name evidence="17" type="ORF">DW016_07815</name>
</gene>
<evidence type="ECO:0000256" key="7">
    <source>
        <dbReference type="ARBA" id="ARBA00022840"/>
    </source>
</evidence>
<evidence type="ECO:0000259" key="16">
    <source>
        <dbReference type="PROSITE" id="PS50893"/>
    </source>
</evidence>
<keyword evidence="9" id="KW-0406">Ion transport</keyword>
<dbReference type="GO" id="GO:0005524">
    <property type="term" value="F:ATP binding"/>
    <property type="evidence" value="ECO:0007669"/>
    <property type="project" value="UniProtKB-KW"/>
</dbReference>
<comment type="subcellular location">
    <subcellularLocation>
        <location evidence="1">Cell membrane</location>
        <topology evidence="1">Peripheral membrane protein</topology>
    </subcellularLocation>
</comment>
<evidence type="ECO:0000256" key="12">
    <source>
        <dbReference type="ARBA" id="ARBA00038669"/>
    </source>
</evidence>
<dbReference type="NCBIfam" id="TIGR01727">
    <property type="entry name" value="oligo_HPY"/>
    <property type="match status" value="1"/>
</dbReference>
<dbReference type="AlphaFoldDB" id="A0A3E3K3G3"/>
<feature type="domain" description="ABC transporter" evidence="16">
    <location>
        <begin position="5"/>
        <end position="254"/>
    </location>
</feature>
<dbReference type="InterPro" id="IPR027417">
    <property type="entry name" value="P-loop_NTPase"/>
</dbReference>
<evidence type="ECO:0000313" key="18">
    <source>
        <dbReference type="Proteomes" id="UP000261080"/>
    </source>
</evidence>
<keyword evidence="11" id="KW-0472">Membrane</keyword>
<keyword evidence="6" id="KW-0547">Nucleotide-binding</keyword>
<dbReference type="FunFam" id="3.40.50.300:FF:000016">
    <property type="entry name" value="Oligopeptide ABC transporter ATP-binding component"/>
    <property type="match status" value="1"/>
</dbReference>
<evidence type="ECO:0000256" key="4">
    <source>
        <dbReference type="ARBA" id="ARBA00022475"/>
    </source>
</evidence>
<protein>
    <recommendedName>
        <fullName evidence="14">Nickel import system ATP-binding protein NikD</fullName>
        <ecNumber evidence="13">7.2.2.11</ecNumber>
    </recommendedName>
</protein>
<dbReference type="Gene3D" id="3.40.50.300">
    <property type="entry name" value="P-loop containing nucleotide triphosphate hydrolases"/>
    <property type="match status" value="1"/>
</dbReference>
<dbReference type="EC" id="7.2.2.11" evidence="13"/>
<evidence type="ECO:0000256" key="6">
    <source>
        <dbReference type="ARBA" id="ARBA00022741"/>
    </source>
</evidence>
<dbReference type="GO" id="GO:0015413">
    <property type="term" value="F:ABC-type nickel transporter activity"/>
    <property type="evidence" value="ECO:0007669"/>
    <property type="project" value="UniProtKB-EC"/>
</dbReference>
<dbReference type="InterPro" id="IPR017871">
    <property type="entry name" value="ABC_transporter-like_CS"/>
</dbReference>
<dbReference type="InterPro" id="IPR003593">
    <property type="entry name" value="AAA+_ATPase"/>
</dbReference>
<dbReference type="InterPro" id="IPR003439">
    <property type="entry name" value="ABC_transporter-like_ATP-bd"/>
</dbReference>
<dbReference type="PROSITE" id="PS50893">
    <property type="entry name" value="ABC_TRANSPORTER_2"/>
    <property type="match status" value="1"/>
</dbReference>
<comment type="catalytic activity">
    <reaction evidence="15">
        <text>Ni(2+)(out) + ATP + H2O = Ni(2+)(in) + ADP + phosphate + H(+)</text>
        <dbReference type="Rhea" id="RHEA:15557"/>
        <dbReference type="ChEBI" id="CHEBI:15377"/>
        <dbReference type="ChEBI" id="CHEBI:15378"/>
        <dbReference type="ChEBI" id="CHEBI:30616"/>
        <dbReference type="ChEBI" id="CHEBI:43474"/>
        <dbReference type="ChEBI" id="CHEBI:49786"/>
        <dbReference type="ChEBI" id="CHEBI:456216"/>
        <dbReference type="EC" id="7.2.2.11"/>
    </reaction>
    <physiologicalReaction direction="left-to-right" evidence="15">
        <dbReference type="Rhea" id="RHEA:15558"/>
    </physiologicalReaction>
</comment>
<evidence type="ECO:0000256" key="8">
    <source>
        <dbReference type="ARBA" id="ARBA00022967"/>
    </source>
</evidence>